<dbReference type="Proteomes" id="UP001611383">
    <property type="component" value="Chromosome"/>
</dbReference>
<organism evidence="1 2">
    <name type="scientific">Archangium minus</name>
    <dbReference type="NCBI Taxonomy" id="83450"/>
    <lineage>
        <taxon>Bacteria</taxon>
        <taxon>Pseudomonadati</taxon>
        <taxon>Myxococcota</taxon>
        <taxon>Myxococcia</taxon>
        <taxon>Myxococcales</taxon>
        <taxon>Cystobacterineae</taxon>
        <taxon>Archangiaceae</taxon>
        <taxon>Archangium</taxon>
    </lineage>
</organism>
<name>A0ABY9WS92_9BACT</name>
<proteinExistence type="predicted"/>
<gene>
    <name evidence="1" type="ORF">F0U60_22945</name>
</gene>
<evidence type="ECO:0000313" key="2">
    <source>
        <dbReference type="Proteomes" id="UP001611383"/>
    </source>
</evidence>
<reference evidence="1 2" key="1">
    <citation type="submission" date="2019-08" db="EMBL/GenBank/DDBJ databases">
        <title>Archangium and Cystobacter genomes.</title>
        <authorList>
            <person name="Chen I.-C.K."/>
            <person name="Wielgoss S."/>
        </authorList>
    </citation>
    <scope>NUCLEOTIDE SEQUENCE [LARGE SCALE GENOMIC DNA]</scope>
    <source>
        <strain evidence="1 2">Cbm 6</strain>
    </source>
</reference>
<protein>
    <submittedName>
        <fullName evidence="1">Uncharacterized protein</fullName>
    </submittedName>
</protein>
<accession>A0ABY9WS92</accession>
<dbReference type="RefSeq" id="WP_395823269.1">
    <property type="nucleotide sequence ID" value="NZ_CP043494.1"/>
</dbReference>
<dbReference type="EMBL" id="CP043494">
    <property type="protein sequence ID" value="WNG46649.1"/>
    <property type="molecule type" value="Genomic_DNA"/>
</dbReference>
<keyword evidence="2" id="KW-1185">Reference proteome</keyword>
<sequence>MNTARPSIEQVVQALESRQKRAARALLHAWWMPLKTEWLPGGPVWVVGRNFHIPFQQPLLHALTQLPHEAKGIRLCVDRIDFWRLAATELWEAKRFDTLKLRLSGALSFYNPWTYLLWGRLLARENLTADAGKYLLLSGLYQSHEEGCVEAFKKRCQHMSPQQVISQFPRPCHQRWARAQFPERVLRDCSELPCPPWWLRRVVL</sequence>
<evidence type="ECO:0000313" key="1">
    <source>
        <dbReference type="EMBL" id="WNG46649.1"/>
    </source>
</evidence>